<evidence type="ECO:0000313" key="2">
    <source>
        <dbReference type="Proteomes" id="UP001054945"/>
    </source>
</evidence>
<name>A0AAV4QMB2_CAEEX</name>
<organism evidence="1 2">
    <name type="scientific">Caerostris extrusa</name>
    <name type="common">Bark spider</name>
    <name type="synonym">Caerostris bankana</name>
    <dbReference type="NCBI Taxonomy" id="172846"/>
    <lineage>
        <taxon>Eukaryota</taxon>
        <taxon>Metazoa</taxon>
        <taxon>Ecdysozoa</taxon>
        <taxon>Arthropoda</taxon>
        <taxon>Chelicerata</taxon>
        <taxon>Arachnida</taxon>
        <taxon>Araneae</taxon>
        <taxon>Araneomorphae</taxon>
        <taxon>Entelegynae</taxon>
        <taxon>Araneoidea</taxon>
        <taxon>Araneidae</taxon>
        <taxon>Caerostris</taxon>
    </lineage>
</organism>
<proteinExistence type="predicted"/>
<reference evidence="1 2" key="1">
    <citation type="submission" date="2021-06" db="EMBL/GenBank/DDBJ databases">
        <title>Caerostris extrusa draft genome.</title>
        <authorList>
            <person name="Kono N."/>
            <person name="Arakawa K."/>
        </authorList>
    </citation>
    <scope>NUCLEOTIDE SEQUENCE [LARGE SCALE GENOMIC DNA]</scope>
</reference>
<gene>
    <name evidence="1" type="ORF">CEXT_576211</name>
</gene>
<evidence type="ECO:0000313" key="1">
    <source>
        <dbReference type="EMBL" id="GIY08613.1"/>
    </source>
</evidence>
<comment type="caution">
    <text evidence="1">The sequence shown here is derived from an EMBL/GenBank/DDBJ whole genome shotgun (WGS) entry which is preliminary data.</text>
</comment>
<keyword evidence="2" id="KW-1185">Reference proteome</keyword>
<sequence length="150" mass="17171">MYCSQDSICMQWDQDSICMQWDQDSICMQWDQDSICMQWDQDMGICMQCAQDSICMPKVVGCVEFSVCAMYRLSGTLYDAGTWCDLKGFAHFQNDTEQVNGTRLATFDGIIWIPPSNIESDLSSPDCTNYHSRFRDEFTVQSLGIRISSN</sequence>
<dbReference type="AlphaFoldDB" id="A0AAV4QMB2"/>
<accession>A0AAV4QMB2</accession>
<protein>
    <submittedName>
        <fullName evidence="1">Uncharacterized protein</fullName>
    </submittedName>
</protein>
<dbReference type="EMBL" id="BPLR01006272">
    <property type="protein sequence ID" value="GIY08613.1"/>
    <property type="molecule type" value="Genomic_DNA"/>
</dbReference>
<dbReference type="Proteomes" id="UP001054945">
    <property type="component" value="Unassembled WGS sequence"/>
</dbReference>